<reference evidence="2 3" key="1">
    <citation type="journal article" date="2023" name="Ecotoxicol. Environ. Saf.">
        <title>Mercury remediation potential of mercury-resistant strain Rheinheimera metallidurans sp. nov. isolated from a municipal waste dumping site.</title>
        <authorList>
            <person name="Yadav V."/>
            <person name="Manjhi A."/>
            <person name="Vadakedath N."/>
        </authorList>
    </citation>
    <scope>NUCLEOTIDE SEQUENCE [LARGE SCALE GENOMIC DNA]</scope>
    <source>
        <strain evidence="2 3">E-49</strain>
    </source>
</reference>
<proteinExistence type="predicted"/>
<sequence length="143" mass="15318">MKTVKGVIAITSLLVSRLRLSKRTVILASATVFIVGCASAAKPPSAELQAAELAISNAERAQVVRYTSSELNTARNELNNAKIAVVAKNMPDARRLALQAQLSAELALARAELLKAQAVNKDMQQSIDALQREAQRNLSGVRP</sequence>
<feature type="domain" description="DUF4398" evidence="1">
    <location>
        <begin position="46"/>
        <end position="120"/>
    </location>
</feature>
<organism evidence="2 3">
    <name type="scientific">Rheinheimera muenzenbergensis</name>
    <dbReference type="NCBI Taxonomy" id="1193628"/>
    <lineage>
        <taxon>Bacteria</taxon>
        <taxon>Pseudomonadati</taxon>
        <taxon>Pseudomonadota</taxon>
        <taxon>Gammaproteobacteria</taxon>
        <taxon>Chromatiales</taxon>
        <taxon>Chromatiaceae</taxon>
        <taxon>Rheinheimera</taxon>
    </lineage>
</organism>
<evidence type="ECO:0000313" key="3">
    <source>
        <dbReference type="Proteomes" id="UP001375382"/>
    </source>
</evidence>
<protein>
    <submittedName>
        <fullName evidence="2">DUF4398 domain-containing protein</fullName>
    </submittedName>
</protein>
<dbReference type="Pfam" id="PF14346">
    <property type="entry name" value="DUF4398"/>
    <property type="match status" value="1"/>
</dbReference>
<dbReference type="InterPro" id="IPR025511">
    <property type="entry name" value="DUF4398"/>
</dbReference>
<dbReference type="Gene3D" id="1.20.1270.390">
    <property type="match status" value="1"/>
</dbReference>
<evidence type="ECO:0000313" key="2">
    <source>
        <dbReference type="EMBL" id="MEH8017363.1"/>
    </source>
</evidence>
<dbReference type="EMBL" id="JALAAR010000006">
    <property type="protein sequence ID" value="MEH8017363.1"/>
    <property type="molecule type" value="Genomic_DNA"/>
</dbReference>
<dbReference type="RefSeq" id="WP_335735769.1">
    <property type="nucleotide sequence ID" value="NZ_JALAAR010000006.1"/>
</dbReference>
<dbReference type="Proteomes" id="UP001375382">
    <property type="component" value="Unassembled WGS sequence"/>
</dbReference>
<gene>
    <name evidence="2" type="ORF">MN202_08970</name>
</gene>
<comment type="caution">
    <text evidence="2">The sequence shown here is derived from an EMBL/GenBank/DDBJ whole genome shotgun (WGS) entry which is preliminary data.</text>
</comment>
<accession>A0ABU8C6Z6</accession>
<name>A0ABU8C6Z6_9GAMM</name>
<keyword evidence="3" id="KW-1185">Reference proteome</keyword>
<evidence type="ECO:0000259" key="1">
    <source>
        <dbReference type="Pfam" id="PF14346"/>
    </source>
</evidence>